<dbReference type="Proteomes" id="UP000316852">
    <property type="component" value="Unassembled WGS sequence"/>
</dbReference>
<dbReference type="PANTHER" id="PTHR33823:SF4">
    <property type="entry name" value="GENERAL STRESS PROTEIN 16O"/>
    <property type="match status" value="1"/>
</dbReference>
<keyword evidence="2" id="KW-0863">Zinc-finger</keyword>
<evidence type="ECO:0000256" key="3">
    <source>
        <dbReference type="ARBA" id="ARBA00022833"/>
    </source>
</evidence>
<reference evidence="6 7" key="1">
    <citation type="journal article" date="2019" name="Nat. Microbiol.">
        <title>Mediterranean grassland soil C-N compound turnover is dependent on rainfall and depth, and is mediated by genomically divergent microorganisms.</title>
        <authorList>
            <person name="Diamond S."/>
            <person name="Andeer P.F."/>
            <person name="Li Z."/>
            <person name="Crits-Christoph A."/>
            <person name="Burstein D."/>
            <person name="Anantharaman K."/>
            <person name="Lane K.R."/>
            <person name="Thomas B.C."/>
            <person name="Pan C."/>
            <person name="Northen T.R."/>
            <person name="Banfield J.F."/>
        </authorList>
    </citation>
    <scope>NUCLEOTIDE SEQUENCE [LARGE SCALE GENOMIC DNA]</scope>
    <source>
        <strain evidence="6">WS_6</strain>
    </source>
</reference>
<sequence>MLTKKDLKHFEERLLEERKKLLSQLGYLEKAMGQTQRDSSGDLSAYSFHMADMGTDAMEREKAFLFASAEGRQLMSVDEALRRLYRSEYGVCESCGKEIGKQRLDAMPQANLCVNCQEKQEKTSNAARG</sequence>
<evidence type="ECO:0000256" key="1">
    <source>
        <dbReference type="ARBA" id="ARBA00022723"/>
    </source>
</evidence>
<evidence type="ECO:0000256" key="2">
    <source>
        <dbReference type="ARBA" id="ARBA00022771"/>
    </source>
</evidence>
<dbReference type="InterPro" id="IPR020458">
    <property type="entry name" value="Znf_DskA_TraR_CS"/>
</dbReference>
<dbReference type="SUPFAM" id="SSF57716">
    <property type="entry name" value="Glucocorticoid receptor-like (DNA-binding domain)"/>
    <property type="match status" value="1"/>
</dbReference>
<proteinExistence type="predicted"/>
<dbReference type="AlphaFoldDB" id="A0A538T145"/>
<accession>A0A538T145</accession>
<name>A0A538T145_UNCEI</name>
<dbReference type="InterPro" id="IPR000962">
    <property type="entry name" value="Znf_DskA_TraR"/>
</dbReference>
<dbReference type="GO" id="GO:0008270">
    <property type="term" value="F:zinc ion binding"/>
    <property type="evidence" value="ECO:0007669"/>
    <property type="project" value="UniProtKB-KW"/>
</dbReference>
<dbReference type="PANTHER" id="PTHR33823">
    <property type="entry name" value="RNA POLYMERASE-BINDING TRANSCRIPTION FACTOR DKSA-RELATED"/>
    <property type="match status" value="1"/>
</dbReference>
<feature type="zinc finger region" description="dksA C4-type" evidence="4">
    <location>
        <begin position="92"/>
        <end position="116"/>
    </location>
</feature>
<evidence type="ECO:0000259" key="5">
    <source>
        <dbReference type="Pfam" id="PF01258"/>
    </source>
</evidence>
<dbReference type="Pfam" id="PF01258">
    <property type="entry name" value="zf-dskA_traR"/>
    <property type="match status" value="1"/>
</dbReference>
<dbReference type="PROSITE" id="PS01102">
    <property type="entry name" value="ZF_DKSA_1"/>
    <property type="match status" value="1"/>
</dbReference>
<dbReference type="EMBL" id="VBOW01000065">
    <property type="protein sequence ID" value="TMQ57361.1"/>
    <property type="molecule type" value="Genomic_DNA"/>
</dbReference>
<keyword evidence="3" id="KW-0862">Zinc</keyword>
<gene>
    <name evidence="6" type="ORF">E6K76_10500</name>
</gene>
<dbReference type="InterPro" id="IPR037187">
    <property type="entry name" value="DnaK_N"/>
</dbReference>
<dbReference type="PROSITE" id="PS51128">
    <property type="entry name" value="ZF_DKSA_2"/>
    <property type="match status" value="1"/>
</dbReference>
<dbReference type="Gene3D" id="1.20.120.910">
    <property type="entry name" value="DksA, coiled-coil domain"/>
    <property type="match status" value="1"/>
</dbReference>
<evidence type="ECO:0000313" key="7">
    <source>
        <dbReference type="Proteomes" id="UP000316852"/>
    </source>
</evidence>
<evidence type="ECO:0000313" key="6">
    <source>
        <dbReference type="EMBL" id="TMQ57361.1"/>
    </source>
</evidence>
<protein>
    <submittedName>
        <fullName evidence="6">TraR/DksA family transcriptional regulator</fullName>
    </submittedName>
</protein>
<feature type="domain" description="Zinc finger DksA/TraR C4-type" evidence="5">
    <location>
        <begin position="88"/>
        <end position="122"/>
    </location>
</feature>
<organism evidence="6 7">
    <name type="scientific">Eiseniibacteriota bacterium</name>
    <dbReference type="NCBI Taxonomy" id="2212470"/>
    <lineage>
        <taxon>Bacteria</taxon>
        <taxon>Candidatus Eiseniibacteriota</taxon>
    </lineage>
</organism>
<dbReference type="SUPFAM" id="SSF109635">
    <property type="entry name" value="DnaK suppressor protein DksA, alpha-hairpin domain"/>
    <property type="match status" value="1"/>
</dbReference>
<evidence type="ECO:0000256" key="4">
    <source>
        <dbReference type="PROSITE-ProRule" id="PRU00510"/>
    </source>
</evidence>
<keyword evidence="1" id="KW-0479">Metal-binding</keyword>
<comment type="caution">
    <text evidence="6">The sequence shown here is derived from an EMBL/GenBank/DDBJ whole genome shotgun (WGS) entry which is preliminary data.</text>
</comment>